<evidence type="ECO:0000256" key="1">
    <source>
        <dbReference type="SAM" id="Coils"/>
    </source>
</evidence>
<dbReference type="InParanoid" id="A0A803TDE9"/>
<dbReference type="Pfam" id="PF00078">
    <property type="entry name" value="RVT_1"/>
    <property type="match status" value="1"/>
</dbReference>
<evidence type="ECO:0000313" key="3">
    <source>
        <dbReference type="Ensembl" id="ENSACAP00000033239.1"/>
    </source>
</evidence>
<sequence length="1147" mass="137258">MPNGPKQNFVKQLRIKINETEFDHLLIMGDFNGVIDFKMDKSSHKDNKKNIKSSLPRNLFQFMNEFDLWDIWRLKNPNQRDYTYYSSRHQVWTRIDMIWTSKSLAPKIEEMKIQARDLSDHCPITMTINKKDHRVNWRLDNNLIKQKKDIESLKRVTKEYFQLNDNENVAPQIVWDAYKAVARGFFIQQKARNNKIKSQKLRSLQEELEKLEHRLKINPKETNILVKIKRLQKERTNIQLETLANQLKWTRQNSFENANKPGKWLARLIRKKKNKQQIIKISAMEKEVFTDDEIKAEFLNYYKNLYKKEIVNPEEITSYICRQKLQKISDTQRLILNKEITEEEIKKAIKDLKPGKSPGPDGFIAEFYKIEQIEVTHYLKKIMNIALKEGKIPDSWKQAEIILIHKDGTDSSNVRNYRPISLLNNDYKIYTKILAERFTTFLKDWISEDQAGFLPNRSTKDNIRIILDAIEYYDQNHQKEVGFLSLDAEKAFDNVNWEFFKFLFAELDMGVFFQNGINAIYSNQFAKIKVNNVYTDNFEIQKGTRQGCPLSPLIFIFTLEVLMRAIKEDKNLTGIKIGNQELKLRAFADDVICILENPNETIKDWLRKIEEFGVLAGFKINANKTTILTKNMTKKRQHELKAIAGLEIVNKIKYLGIWITNRNNQLLEINYRTKWQEIKRDIEGWKHLKISLMGRIAIIKMNILPKLLYLFRNIPIIRGKKLFVEWNREINKFIWQNKKPRIKFSTMITPKERGGFDVPSLQLYHDACALEWTIDWVKLEKIKLLTIEGFNLRWGWHGYLWQEKEKVDKQFGNHFIRSALIGIWKKYKRHLYEKTPLWFAPLEATQRRLLGWQKWPTYREVIKISNRPGVAPPLKDIEEIKKQYKNITWLQFYQLKECYKRDKEIGFNTNTNFWDILLKREKKIITLIYNKILEWNTEMNIIKDSMLNWSRNIGRPIMLDEWETIWNKNTKLCYSIELKENWLKTIHRWYITPKKLGLMYKDGCKICWHCGKQVGSYFHMWWGCKIIKNFWLIIHRECKRILKVNFECKPEYFLLGLYNFKIEKIDNPEIGKENKQKLFIYAITAARIVLARNWKEGKNLSKEEWMEKLLDIRNMDRLTFLLKKSTGQPMKETNWTLLDNYLHETTP</sequence>
<dbReference type="Gene3D" id="3.60.10.10">
    <property type="entry name" value="Endonuclease/exonuclease/phosphatase"/>
    <property type="match status" value="1"/>
</dbReference>
<dbReference type="PANTHER" id="PTHR31635">
    <property type="entry name" value="REVERSE TRANSCRIPTASE DOMAIN-CONTAINING PROTEIN-RELATED"/>
    <property type="match status" value="1"/>
</dbReference>
<dbReference type="PROSITE" id="PS50878">
    <property type="entry name" value="RT_POL"/>
    <property type="match status" value="1"/>
</dbReference>
<evidence type="ECO:0000259" key="2">
    <source>
        <dbReference type="PROSITE" id="PS50878"/>
    </source>
</evidence>
<keyword evidence="4" id="KW-1185">Reference proteome</keyword>
<reference evidence="3" key="1">
    <citation type="submission" date="2009-12" db="EMBL/GenBank/DDBJ databases">
        <title>The Genome Sequence of Anolis carolinensis (Green Anole Lizard).</title>
        <authorList>
            <consortium name="The Genome Sequencing Platform"/>
            <person name="Di Palma F."/>
            <person name="Alfoldi J."/>
            <person name="Heiman D."/>
            <person name="Young S."/>
            <person name="Grabherr M."/>
            <person name="Johnson J."/>
            <person name="Lander E.S."/>
            <person name="Lindblad-Toh K."/>
        </authorList>
    </citation>
    <scope>NUCLEOTIDE SEQUENCE [LARGE SCALE GENOMIC DNA]</scope>
    <source>
        <strain evidence="3">JBL SC #1</strain>
    </source>
</reference>
<protein>
    <recommendedName>
        <fullName evidence="2">Reverse transcriptase domain-containing protein</fullName>
    </recommendedName>
</protein>
<dbReference type="PANTHER" id="PTHR31635:SF196">
    <property type="entry name" value="REVERSE TRANSCRIPTASE DOMAIN-CONTAINING PROTEIN-RELATED"/>
    <property type="match status" value="1"/>
</dbReference>
<organism evidence="3 4">
    <name type="scientific">Anolis carolinensis</name>
    <name type="common">Green anole</name>
    <name type="synonym">American chameleon</name>
    <dbReference type="NCBI Taxonomy" id="28377"/>
    <lineage>
        <taxon>Eukaryota</taxon>
        <taxon>Metazoa</taxon>
        <taxon>Chordata</taxon>
        <taxon>Craniata</taxon>
        <taxon>Vertebrata</taxon>
        <taxon>Euteleostomi</taxon>
        <taxon>Lepidosauria</taxon>
        <taxon>Squamata</taxon>
        <taxon>Bifurcata</taxon>
        <taxon>Unidentata</taxon>
        <taxon>Episquamata</taxon>
        <taxon>Toxicofera</taxon>
        <taxon>Iguania</taxon>
        <taxon>Dactyloidae</taxon>
        <taxon>Anolis</taxon>
    </lineage>
</organism>
<dbReference type="AlphaFoldDB" id="A0A803TDE9"/>
<accession>A0A803TDE9</accession>
<reference evidence="3" key="3">
    <citation type="submission" date="2025-09" db="UniProtKB">
        <authorList>
            <consortium name="Ensembl"/>
        </authorList>
    </citation>
    <scope>IDENTIFICATION</scope>
</reference>
<name>A0A803TDE9_ANOCA</name>
<evidence type="ECO:0000313" key="4">
    <source>
        <dbReference type="Proteomes" id="UP000001646"/>
    </source>
</evidence>
<dbReference type="SUPFAM" id="SSF56672">
    <property type="entry name" value="DNA/RNA polymerases"/>
    <property type="match status" value="1"/>
</dbReference>
<dbReference type="InterPro" id="IPR043502">
    <property type="entry name" value="DNA/RNA_pol_sf"/>
</dbReference>
<dbReference type="Ensembl" id="ENSACAT00000041744.1">
    <property type="protein sequence ID" value="ENSACAP00000033239.1"/>
    <property type="gene ID" value="ENSACAG00000036670.1"/>
</dbReference>
<feature type="domain" description="Reverse transcriptase" evidence="2">
    <location>
        <begin position="385"/>
        <end position="659"/>
    </location>
</feature>
<dbReference type="CDD" id="cd01650">
    <property type="entry name" value="RT_nLTR_like"/>
    <property type="match status" value="1"/>
</dbReference>
<dbReference type="GeneTree" id="ENSGT01150000286916"/>
<proteinExistence type="predicted"/>
<reference evidence="3" key="2">
    <citation type="submission" date="2025-08" db="UniProtKB">
        <authorList>
            <consortium name="Ensembl"/>
        </authorList>
    </citation>
    <scope>IDENTIFICATION</scope>
</reference>
<dbReference type="SUPFAM" id="SSF56219">
    <property type="entry name" value="DNase I-like"/>
    <property type="match status" value="1"/>
</dbReference>
<dbReference type="InterPro" id="IPR036691">
    <property type="entry name" value="Endo/exonu/phosph_ase_sf"/>
</dbReference>
<keyword evidence="1" id="KW-0175">Coiled coil</keyword>
<dbReference type="InterPro" id="IPR000477">
    <property type="entry name" value="RT_dom"/>
</dbReference>
<feature type="coiled-coil region" evidence="1">
    <location>
        <begin position="187"/>
        <end position="221"/>
    </location>
</feature>
<dbReference type="Proteomes" id="UP000001646">
    <property type="component" value="Unplaced"/>
</dbReference>